<evidence type="ECO:0000313" key="1">
    <source>
        <dbReference type="EMBL" id="PWS28654.1"/>
    </source>
</evidence>
<name>A0A317EPS3_9SPHI</name>
<reference evidence="1 2" key="1">
    <citation type="submission" date="2018-05" db="EMBL/GenBank/DDBJ databases">
        <title>Pedobacter paludis sp. nov., isolated from wetland soil.</title>
        <authorList>
            <person name="Zhang Y."/>
            <person name="Wang G."/>
        </authorList>
    </citation>
    <scope>NUCLEOTIDE SEQUENCE [LARGE SCALE GENOMIC DNA]</scope>
    <source>
        <strain evidence="1 2">KCTC22721</strain>
    </source>
</reference>
<evidence type="ECO:0000313" key="2">
    <source>
        <dbReference type="Proteomes" id="UP000245379"/>
    </source>
</evidence>
<proteinExistence type="predicted"/>
<organism evidence="1 2">
    <name type="scientific">Pedobacter yonginense</name>
    <dbReference type="NCBI Taxonomy" id="651869"/>
    <lineage>
        <taxon>Bacteria</taxon>
        <taxon>Pseudomonadati</taxon>
        <taxon>Bacteroidota</taxon>
        <taxon>Sphingobacteriia</taxon>
        <taxon>Sphingobacteriales</taxon>
        <taxon>Sphingobacteriaceae</taxon>
        <taxon>Pedobacter</taxon>
    </lineage>
</organism>
<dbReference type="Proteomes" id="UP000245379">
    <property type="component" value="Unassembled WGS sequence"/>
</dbReference>
<gene>
    <name evidence="1" type="ORF">DHW03_02060</name>
</gene>
<dbReference type="AlphaFoldDB" id="A0A317EPS3"/>
<sequence length="63" mass="7432">MLYILKYLNTIKRIAQKAILFLLKIASVRILTKRIGLKLLLVRGHTKQRLSAYKHEKDIKPFI</sequence>
<dbReference type="EMBL" id="QGNZ01000001">
    <property type="protein sequence ID" value="PWS28654.1"/>
    <property type="molecule type" value="Genomic_DNA"/>
</dbReference>
<protein>
    <submittedName>
        <fullName evidence="1">Uncharacterized protein</fullName>
    </submittedName>
</protein>
<accession>A0A317EPS3</accession>
<comment type="caution">
    <text evidence="1">The sequence shown here is derived from an EMBL/GenBank/DDBJ whole genome shotgun (WGS) entry which is preliminary data.</text>
</comment>
<keyword evidence="2" id="KW-1185">Reference proteome</keyword>